<dbReference type="EMBL" id="JBHSGV010000003">
    <property type="protein sequence ID" value="MFC4747447.1"/>
    <property type="molecule type" value="Genomic_DNA"/>
</dbReference>
<keyword evidence="2" id="KW-0472">Membrane</keyword>
<dbReference type="InterPro" id="IPR036388">
    <property type="entry name" value="WH-like_DNA-bd_sf"/>
</dbReference>
<evidence type="ECO:0000313" key="5">
    <source>
        <dbReference type="Proteomes" id="UP001595935"/>
    </source>
</evidence>
<sequence length="495" mass="58031">MAVQLQNSDWNRAVKYIELAENEAKKTKKTELSLAFVYLTAGKMYASKDVLDVALEYYLKAYEIYKRHNNLEQASKLENNLAIIYSQGNNKAKSLKYFLNVYHYQTVKKDSVQLVKVLNNIGTLYLSKNLDSSLYYFQKAQLINKSINNNDLKVYVYTNLGRTYALKKDYRNADFYFNQAFSLQNRDIGILVKAFVYESFAEYNLQEKKYDAAIDNAKTALELYKDKTYGFSGLNLNKMLYKIFAIKEDYKNAVYYFEKYSAINDSINIEQKAVNLERIKLEEEYKVHAKIKALIEEKKRFKFYIISLVLLVGILILAILLIKYKKTIFKNQVEKEKLKSKERELKENLEAKNRVLIGKAMSEIHRTDDINEIVTDLKKVKLKMLSKETQQAIDIVLKRLEKNLNTDIWNEFELSFEQVHQSFFDKLSNEHPSLSPKDRRLCALLYLDLSTKEISKLTGKSFKTIENARARLRKKFDLTNEKVNLSTFLNTFKTD</sequence>
<feature type="transmembrane region" description="Helical" evidence="2">
    <location>
        <begin position="303"/>
        <end position="322"/>
    </location>
</feature>
<dbReference type="InterPro" id="IPR016032">
    <property type="entry name" value="Sig_transdc_resp-reg_C-effctor"/>
</dbReference>
<comment type="caution">
    <text evidence="4">The sequence shown here is derived from an EMBL/GenBank/DDBJ whole genome shotgun (WGS) entry which is preliminary data.</text>
</comment>
<dbReference type="SMART" id="SM00028">
    <property type="entry name" value="TPR"/>
    <property type="match status" value="5"/>
</dbReference>
<dbReference type="Gene3D" id="1.25.40.10">
    <property type="entry name" value="Tetratricopeptide repeat domain"/>
    <property type="match status" value="1"/>
</dbReference>
<evidence type="ECO:0000256" key="2">
    <source>
        <dbReference type="SAM" id="Phobius"/>
    </source>
</evidence>
<keyword evidence="5" id="KW-1185">Reference proteome</keyword>
<dbReference type="RefSeq" id="WP_379731603.1">
    <property type="nucleotide sequence ID" value="NZ_JBHSGV010000003.1"/>
</dbReference>
<proteinExistence type="predicted"/>
<feature type="domain" description="HTH luxR-type" evidence="3">
    <location>
        <begin position="431"/>
        <end position="488"/>
    </location>
</feature>
<reference evidence="5" key="1">
    <citation type="journal article" date="2019" name="Int. J. Syst. Evol. Microbiol.">
        <title>The Global Catalogue of Microorganisms (GCM) 10K type strain sequencing project: providing services to taxonomists for standard genome sequencing and annotation.</title>
        <authorList>
            <consortium name="The Broad Institute Genomics Platform"/>
            <consortium name="The Broad Institute Genome Sequencing Center for Infectious Disease"/>
            <person name="Wu L."/>
            <person name="Ma J."/>
        </authorList>
    </citation>
    <scope>NUCLEOTIDE SEQUENCE [LARGE SCALE GENOMIC DNA]</scope>
    <source>
        <strain evidence="5">WYCCWR 13023</strain>
    </source>
</reference>
<organism evidence="4 5">
    <name type="scientific">Flavobacterium branchiicola</name>
    <dbReference type="NCBI Taxonomy" id="1114875"/>
    <lineage>
        <taxon>Bacteria</taxon>
        <taxon>Pseudomonadati</taxon>
        <taxon>Bacteroidota</taxon>
        <taxon>Flavobacteriia</taxon>
        <taxon>Flavobacteriales</taxon>
        <taxon>Flavobacteriaceae</taxon>
        <taxon>Flavobacterium</taxon>
    </lineage>
</organism>
<dbReference type="InterPro" id="IPR000792">
    <property type="entry name" value="Tscrpt_reg_LuxR_C"/>
</dbReference>
<evidence type="ECO:0000256" key="1">
    <source>
        <dbReference type="PROSITE-ProRule" id="PRU00339"/>
    </source>
</evidence>
<evidence type="ECO:0000313" key="4">
    <source>
        <dbReference type="EMBL" id="MFC4747447.1"/>
    </source>
</evidence>
<dbReference type="InterPro" id="IPR019734">
    <property type="entry name" value="TPR_rpt"/>
</dbReference>
<dbReference type="SUPFAM" id="SSF48452">
    <property type="entry name" value="TPR-like"/>
    <property type="match status" value="1"/>
</dbReference>
<accession>A0ABV9PBW8</accession>
<keyword evidence="2" id="KW-1133">Transmembrane helix</keyword>
<dbReference type="Gene3D" id="1.10.10.10">
    <property type="entry name" value="Winged helix-like DNA-binding domain superfamily/Winged helix DNA-binding domain"/>
    <property type="match status" value="1"/>
</dbReference>
<dbReference type="InterPro" id="IPR011990">
    <property type="entry name" value="TPR-like_helical_dom_sf"/>
</dbReference>
<feature type="repeat" description="TPR" evidence="1">
    <location>
        <begin position="35"/>
        <end position="68"/>
    </location>
</feature>
<protein>
    <recommendedName>
        <fullName evidence="3">HTH luxR-type domain-containing protein</fullName>
    </recommendedName>
</protein>
<dbReference type="PROSITE" id="PS50005">
    <property type="entry name" value="TPR"/>
    <property type="match status" value="2"/>
</dbReference>
<evidence type="ECO:0000259" key="3">
    <source>
        <dbReference type="SMART" id="SM00421"/>
    </source>
</evidence>
<dbReference type="SMART" id="SM00421">
    <property type="entry name" value="HTH_LUXR"/>
    <property type="match status" value="1"/>
</dbReference>
<keyword evidence="1" id="KW-0802">TPR repeat</keyword>
<feature type="repeat" description="TPR" evidence="1">
    <location>
        <begin position="154"/>
        <end position="187"/>
    </location>
</feature>
<keyword evidence="2" id="KW-0812">Transmembrane</keyword>
<dbReference type="SUPFAM" id="SSF46894">
    <property type="entry name" value="C-terminal effector domain of the bipartite response regulators"/>
    <property type="match status" value="1"/>
</dbReference>
<gene>
    <name evidence="4" type="ORF">ACFO5S_08310</name>
</gene>
<dbReference type="Proteomes" id="UP001595935">
    <property type="component" value="Unassembled WGS sequence"/>
</dbReference>
<name>A0ABV9PBW8_9FLAO</name>